<dbReference type="InterPro" id="IPR002931">
    <property type="entry name" value="Transglutaminase-like"/>
</dbReference>
<evidence type="ECO:0000256" key="1">
    <source>
        <dbReference type="SAM" id="Phobius"/>
    </source>
</evidence>
<dbReference type="HOGENOM" id="CLU_369128_0_0_3"/>
<feature type="transmembrane region" description="Helical" evidence="1">
    <location>
        <begin position="31"/>
        <end position="50"/>
    </location>
</feature>
<proteinExistence type="predicted"/>
<dbReference type="AlphaFoldDB" id="E0UAW5"/>
<dbReference type="SUPFAM" id="SSF54001">
    <property type="entry name" value="Cysteine proteinases"/>
    <property type="match status" value="1"/>
</dbReference>
<feature type="transmembrane region" description="Helical" evidence="1">
    <location>
        <begin position="131"/>
        <end position="148"/>
    </location>
</feature>
<reference evidence="4" key="1">
    <citation type="journal article" date="2011" name="MBio">
        <title>Novel metabolic attributes of the genus Cyanothece, comprising a group of unicellular nitrogen-fixing Cyanobacteria.</title>
        <authorList>
            <person name="Bandyopadhyay A."/>
            <person name="Elvitigala T."/>
            <person name="Welsh E."/>
            <person name="Stockel J."/>
            <person name="Liberton M."/>
            <person name="Min H."/>
            <person name="Sherman L.A."/>
            <person name="Pakrasi H.B."/>
        </authorList>
    </citation>
    <scope>NUCLEOTIDE SEQUENCE [LARGE SCALE GENOMIC DNA]</scope>
    <source>
        <strain evidence="4">PCC 7822</strain>
    </source>
</reference>
<dbReference type="PANTHER" id="PTHR42736">
    <property type="entry name" value="PROTEIN-GLUTAMINE GAMMA-GLUTAMYLTRANSFERASE"/>
    <property type="match status" value="1"/>
</dbReference>
<dbReference type="Pfam" id="PF13559">
    <property type="entry name" value="DUF4129"/>
    <property type="match status" value="1"/>
</dbReference>
<dbReference type="OrthoDB" id="9804872at2"/>
<dbReference type="Pfam" id="PF11992">
    <property type="entry name" value="TgpA_N"/>
    <property type="match status" value="1"/>
</dbReference>
<protein>
    <submittedName>
        <fullName evidence="3">Transglutaminase domain protein</fullName>
    </submittedName>
</protein>
<dbReference type="InterPro" id="IPR025403">
    <property type="entry name" value="TgpA-like_C"/>
</dbReference>
<name>E0UAW5_GLOV7</name>
<sequence length="773" mass="87414">MVSSKPQILSPWQQIQQRIQVSPLPKTEESILLRILVQTLVIIGIIATDVAAQTQMSYWAIPLSIAGATWSWYRRKERNIAMKFFLAIAMLAVLVYFLSNLNLNDTRLSLAKLLIQLQVIHSFDLPRRKDLGYSMVIGLILIGVAGTVSQTLAFSLPLVGFLCIALPTLILDYRSRLGLESIDNYLRAKSSVSSASTNNSSQRYSPLSWHRLSAFTAISLLIGLMIFALMPRFQGYQLKTFPMSGPAELANQVFHQENRDVVNPGYIKGGNADGQKGTGLGTNLSEGSGQVDDTFYYGFNTKMNQNLRGNMKPELVMRVRSQAPGFWRVMAFDHYTGQGWEISRHKQLLNLQDSFWQYRYFLSLPPIYTETKEIIQTYSMASTLPNVIPALAYPEYIYFPAKEIAVDPEGSLRSPGLLPEGLTYTIISQVPYRNRTLLQKAKEHYPKQIRKYYLQIPPEIADKVHTRTEQLLAKSPKPLTSVYEKVLYLTQALKQNYELIPDLPFFKEDEDLVQAFLFHYKGGYADHFSTVLTVMLRSLGIPARLAVGFAPGHFNPLTGYYLVYNTDAYALTEVYLAGFGWFSFDPIPGHEIIPPSFEQEQTFSVLKQIWQWVAGWLPSPVSAIVDHLWNGIMGVLLNFFSGLWQFLSGSLIGVLAGLMMAIALGFLGWLGFNSARKWGYRRRLAKLPPMEQIYQKMLALLKRQGYPKHPAQTPIEYAKSAVEHHPQESAAIIADISQAYVSWRYGEQPPNVGLHKQQLKTLTKMITQFTTAT</sequence>
<gene>
    <name evidence="3" type="ordered locus">Cyan7822_3133</name>
</gene>
<keyword evidence="4" id="KW-1185">Reference proteome</keyword>
<evidence type="ECO:0000313" key="3">
    <source>
        <dbReference type="EMBL" id="ADN15087.1"/>
    </source>
</evidence>
<dbReference type="SMART" id="SM00460">
    <property type="entry name" value="TGc"/>
    <property type="match status" value="1"/>
</dbReference>
<dbReference type="Proteomes" id="UP000008206">
    <property type="component" value="Chromosome"/>
</dbReference>
<dbReference type="Gene3D" id="3.10.620.30">
    <property type="match status" value="1"/>
</dbReference>
<dbReference type="RefSeq" id="WP_013323180.1">
    <property type="nucleotide sequence ID" value="NC_014501.1"/>
</dbReference>
<dbReference type="InterPro" id="IPR038765">
    <property type="entry name" value="Papain-like_cys_pep_sf"/>
</dbReference>
<dbReference type="InterPro" id="IPR021878">
    <property type="entry name" value="TgpA_N"/>
</dbReference>
<keyword evidence="1" id="KW-0812">Transmembrane</keyword>
<feature type="transmembrane region" description="Helical" evidence="1">
    <location>
        <begin position="56"/>
        <end position="73"/>
    </location>
</feature>
<feature type="transmembrane region" description="Helical" evidence="1">
    <location>
        <begin position="80"/>
        <end position="99"/>
    </location>
</feature>
<dbReference type="PANTHER" id="PTHR42736:SF1">
    <property type="entry name" value="PROTEIN-GLUTAMINE GAMMA-GLUTAMYLTRANSFERASE"/>
    <property type="match status" value="1"/>
</dbReference>
<accession>E0UAW5</accession>
<dbReference type="InterPro" id="IPR052901">
    <property type="entry name" value="Bact_TGase-like"/>
</dbReference>
<evidence type="ECO:0000259" key="2">
    <source>
        <dbReference type="SMART" id="SM00460"/>
    </source>
</evidence>
<keyword evidence="1" id="KW-1133">Transmembrane helix</keyword>
<keyword evidence="1" id="KW-0472">Membrane</keyword>
<dbReference type="STRING" id="497965.Cyan7822_3133"/>
<feature type="transmembrane region" description="Helical" evidence="1">
    <location>
        <begin position="652"/>
        <end position="672"/>
    </location>
</feature>
<organism evidence="3 4">
    <name type="scientific">Gloeothece verrucosa (strain PCC 7822)</name>
    <name type="common">Cyanothece sp. (strain PCC 7822)</name>
    <dbReference type="NCBI Taxonomy" id="497965"/>
    <lineage>
        <taxon>Bacteria</taxon>
        <taxon>Bacillati</taxon>
        <taxon>Cyanobacteriota</taxon>
        <taxon>Cyanophyceae</taxon>
        <taxon>Oscillatoriophycideae</taxon>
        <taxon>Chroococcales</taxon>
        <taxon>Aphanothecaceae</taxon>
        <taxon>Gloeothece</taxon>
        <taxon>Gloeothece verrucosa</taxon>
    </lineage>
</organism>
<feature type="transmembrane region" description="Helical" evidence="1">
    <location>
        <begin position="212"/>
        <end position="230"/>
    </location>
</feature>
<dbReference type="KEGG" id="cyj:Cyan7822_3133"/>
<dbReference type="eggNOG" id="COG1305">
    <property type="taxonomic scope" value="Bacteria"/>
</dbReference>
<dbReference type="EMBL" id="CP002198">
    <property type="protein sequence ID" value="ADN15087.1"/>
    <property type="molecule type" value="Genomic_DNA"/>
</dbReference>
<dbReference type="Pfam" id="PF01841">
    <property type="entry name" value="Transglut_core"/>
    <property type="match status" value="1"/>
</dbReference>
<evidence type="ECO:0000313" key="4">
    <source>
        <dbReference type="Proteomes" id="UP000008206"/>
    </source>
</evidence>
<feature type="domain" description="Transglutaminase-like" evidence="2">
    <location>
        <begin position="517"/>
        <end position="588"/>
    </location>
</feature>